<evidence type="ECO:0000259" key="2">
    <source>
        <dbReference type="Pfam" id="PF23566"/>
    </source>
</evidence>
<dbReference type="Proteomes" id="UP000286045">
    <property type="component" value="Unassembled WGS sequence"/>
</dbReference>
<dbReference type="Gene3D" id="3.30.420.150">
    <property type="entry name" value="Exopolyphosphatase. Domain 2"/>
    <property type="match status" value="1"/>
</dbReference>
<dbReference type="InterPro" id="IPR043129">
    <property type="entry name" value="ATPase_NBD"/>
</dbReference>
<dbReference type="InterPro" id="IPR050273">
    <property type="entry name" value="GppA/Ppx_hydrolase"/>
</dbReference>
<keyword evidence="4" id="KW-1185">Reference proteome</keyword>
<evidence type="ECO:0000313" key="4">
    <source>
        <dbReference type="Proteomes" id="UP000286045"/>
    </source>
</evidence>
<dbReference type="STRING" id="363999.A0A439DG92"/>
<proteinExistence type="predicted"/>
<dbReference type="Pfam" id="PF02541">
    <property type="entry name" value="Ppx-GppA"/>
    <property type="match status" value="1"/>
</dbReference>
<dbReference type="EMBL" id="RYZI01000027">
    <property type="protein sequence ID" value="RWA13423.1"/>
    <property type="molecule type" value="Genomic_DNA"/>
</dbReference>
<dbReference type="InterPro" id="IPR003695">
    <property type="entry name" value="Ppx_GppA_N"/>
</dbReference>
<dbReference type="SUPFAM" id="SSF53067">
    <property type="entry name" value="Actin-like ATPase domain"/>
    <property type="match status" value="2"/>
</dbReference>
<accession>A0A439DG92</accession>
<dbReference type="GO" id="GO:0006357">
    <property type="term" value="P:regulation of transcription by RNA polymerase II"/>
    <property type="evidence" value="ECO:0007669"/>
    <property type="project" value="TreeGrafter"/>
</dbReference>
<organism evidence="3 4">
    <name type="scientific">Xylaria grammica</name>
    <dbReference type="NCBI Taxonomy" id="363999"/>
    <lineage>
        <taxon>Eukaryota</taxon>
        <taxon>Fungi</taxon>
        <taxon>Dikarya</taxon>
        <taxon>Ascomycota</taxon>
        <taxon>Pezizomycotina</taxon>
        <taxon>Sordariomycetes</taxon>
        <taxon>Xylariomycetidae</taxon>
        <taxon>Xylariales</taxon>
        <taxon>Xylariaceae</taxon>
        <taxon>Xylaria</taxon>
    </lineage>
</organism>
<dbReference type="AlphaFoldDB" id="A0A439DG92"/>
<dbReference type="Pfam" id="PF23566">
    <property type="entry name" value="RTG2_C"/>
    <property type="match status" value="1"/>
</dbReference>
<dbReference type="PANTHER" id="PTHR30005:SF0">
    <property type="entry name" value="RETROGRADE REGULATION PROTEIN 2"/>
    <property type="match status" value="1"/>
</dbReference>
<evidence type="ECO:0000259" key="1">
    <source>
        <dbReference type="Pfam" id="PF02541"/>
    </source>
</evidence>
<gene>
    <name evidence="3" type="ORF">EKO27_g1657</name>
</gene>
<dbReference type="InterPro" id="IPR057512">
    <property type="entry name" value="RTG2_C"/>
</dbReference>
<comment type="caution">
    <text evidence="3">The sequence shown here is derived from an EMBL/GenBank/DDBJ whole genome shotgun (WGS) entry which is preliminary data.</text>
</comment>
<name>A0A439DG92_9PEZI</name>
<dbReference type="Gene3D" id="3.30.420.40">
    <property type="match status" value="1"/>
</dbReference>
<sequence length="529" mass="57399">MASVVDIVTLDNFASKMSLWHNDLPNHLYALVDVGSNGIRFSISDLSPPSPRLLKNLYRERAAISLFDALNESPPTGSPAFSSDVIGRVSKTLARFKSIANEFGVPAEHISVFATEAMRKASNATSMLNAIQSGPGLSVHVLAPEVETLFGAMGARSGFTAVNGLFLDLGGGSVQITYMNSAMNDYEFQAARTGKSLPFGAARLINILDNDDTEAKAVALDELKAGMHGAFLRLQQEFPLLRDTQVEPNSSGIDIYLCGGGFRGYGSILMHNDPIHPYPIPAVGAYTVEGSFFKQTATMRKTNAEYEGKIFGMSKRRRKQFPAIATVVDALISAVPRIHAVTFCSGGNREGALFMKLPRAIREASPLPLLHRGNNSNPETLGAIINLMRSALPSSIDHSNVPTIFSLGLGPLFASEVWTRSGEPSEANASFQLHQSLERDPSAPGFTHLARSVLALTLCLRWGATLGPIDQQSFIGVRKIVCQASPEAVFWAEYIGEVARLLFQLCPRVPSSQKQLENTLWREIHQGKK</sequence>
<reference evidence="3 4" key="1">
    <citation type="submission" date="2018-12" db="EMBL/GenBank/DDBJ databases">
        <title>Draft genome sequence of Xylaria grammica IHI A82.</title>
        <authorList>
            <person name="Buettner E."/>
            <person name="Kellner H."/>
        </authorList>
    </citation>
    <scope>NUCLEOTIDE SEQUENCE [LARGE SCALE GENOMIC DNA]</scope>
    <source>
        <strain evidence="3 4">IHI A82</strain>
    </source>
</reference>
<evidence type="ECO:0000313" key="3">
    <source>
        <dbReference type="EMBL" id="RWA13423.1"/>
    </source>
</evidence>
<dbReference type="PANTHER" id="PTHR30005">
    <property type="entry name" value="EXOPOLYPHOSPHATASE"/>
    <property type="match status" value="1"/>
</dbReference>
<feature type="domain" description="Ppx/GppA phosphatase N-terminal" evidence="1">
    <location>
        <begin position="54"/>
        <end position="359"/>
    </location>
</feature>
<protein>
    <submittedName>
        <fullName evidence="3">Uncharacterized protein</fullName>
    </submittedName>
</protein>
<feature type="domain" description="RTG2 C-terminal" evidence="2">
    <location>
        <begin position="368"/>
        <end position="513"/>
    </location>
</feature>
<dbReference type="FunFam" id="3.30.420.40:FF:000191">
    <property type="entry name" value="Retrograde regulation protein 2"/>
    <property type="match status" value="1"/>
</dbReference>